<feature type="transmembrane region" description="Helical" evidence="1">
    <location>
        <begin position="259"/>
        <end position="277"/>
    </location>
</feature>
<protein>
    <recommendedName>
        <fullName evidence="4">CHASE2 domain-containing protein</fullName>
    </recommendedName>
</protein>
<keyword evidence="1" id="KW-0472">Membrane</keyword>
<evidence type="ECO:0008006" key="4">
    <source>
        <dbReference type="Google" id="ProtNLM"/>
    </source>
</evidence>
<accession>A0A0S7XTN2</accession>
<sequence>MNFYERMMNLDRRWVYLVIGVVVVVTAIWTFRVPLYVTPEARSVYDFVESLTPGEVLMIGVDYDPSALAELHPMSYAITRQCFSKDVKLLLCCLHQNGPGMVEQVIAQVAEEYGKVNGVDYVYLGYKPYPSITILAMGQNFRIPFPEDYYGTPLDSLPMMRTITNYDNVRAIINISAGSATEYWINYANGRYNAKLAIGVTGVMTSDYYPFLQSGQIFGLIGGMKGASEYEYLAEKGGYISKEKDQLIASKSMPIQTTTHIVIILFIVIGNIGYFMTKGKK</sequence>
<evidence type="ECO:0000256" key="1">
    <source>
        <dbReference type="SAM" id="Phobius"/>
    </source>
</evidence>
<feature type="transmembrane region" description="Helical" evidence="1">
    <location>
        <begin position="14"/>
        <end position="31"/>
    </location>
</feature>
<name>A0A0S7XTN2_UNCSA</name>
<dbReference type="AlphaFoldDB" id="A0A0S7XTN2"/>
<evidence type="ECO:0000313" key="2">
    <source>
        <dbReference type="EMBL" id="KPJ65822.1"/>
    </source>
</evidence>
<keyword evidence="1" id="KW-1133">Transmembrane helix</keyword>
<evidence type="ECO:0000313" key="3">
    <source>
        <dbReference type="Proteomes" id="UP000051861"/>
    </source>
</evidence>
<gene>
    <name evidence="2" type="ORF">AMJ44_09365</name>
</gene>
<reference evidence="2 3" key="1">
    <citation type="journal article" date="2015" name="Microbiome">
        <title>Genomic resolution of linkages in carbon, nitrogen, and sulfur cycling among widespread estuary sediment bacteria.</title>
        <authorList>
            <person name="Baker B.J."/>
            <person name="Lazar C.S."/>
            <person name="Teske A.P."/>
            <person name="Dick G.J."/>
        </authorList>
    </citation>
    <scope>NUCLEOTIDE SEQUENCE [LARGE SCALE GENOMIC DNA]</scope>
    <source>
        <strain evidence="2">DG_54_3</strain>
    </source>
</reference>
<organism evidence="2 3">
    <name type="scientific">candidate division WOR-1 bacterium DG_54_3</name>
    <dbReference type="NCBI Taxonomy" id="1703775"/>
    <lineage>
        <taxon>Bacteria</taxon>
        <taxon>Bacillati</taxon>
        <taxon>Saganbacteria</taxon>
    </lineage>
</organism>
<keyword evidence="1" id="KW-0812">Transmembrane</keyword>
<dbReference type="Proteomes" id="UP000051861">
    <property type="component" value="Unassembled WGS sequence"/>
</dbReference>
<comment type="caution">
    <text evidence="2">The sequence shown here is derived from an EMBL/GenBank/DDBJ whole genome shotgun (WGS) entry which is preliminary data.</text>
</comment>
<dbReference type="EMBL" id="LIZX01000100">
    <property type="protein sequence ID" value="KPJ65822.1"/>
    <property type="molecule type" value="Genomic_DNA"/>
</dbReference>
<proteinExistence type="predicted"/>